<dbReference type="InterPro" id="IPR043129">
    <property type="entry name" value="ATPase_NBD"/>
</dbReference>
<dbReference type="SUPFAM" id="SSF53067">
    <property type="entry name" value="Actin-like ATPase domain"/>
    <property type="match status" value="1"/>
</dbReference>
<dbReference type="Gene3D" id="3.90.640.10">
    <property type="entry name" value="Actin, Chain A, domain 4"/>
    <property type="match status" value="1"/>
</dbReference>
<protein>
    <recommendedName>
        <fullName evidence="3">Actin-like ATPase domain-containing protein</fullName>
    </recommendedName>
</protein>
<dbReference type="Proteomes" id="UP000616885">
    <property type="component" value="Unassembled WGS sequence"/>
</dbReference>
<dbReference type="Gene3D" id="3.30.420.40">
    <property type="match status" value="1"/>
</dbReference>
<accession>A0A8H7N276</accession>
<proteinExistence type="predicted"/>
<reference evidence="1" key="1">
    <citation type="submission" date="2020-10" db="EMBL/GenBank/DDBJ databases">
        <title>High-Quality Genome Resource of Clonostachys rosea strain S41 by Oxford Nanopore Long-Read Sequencing.</title>
        <authorList>
            <person name="Wang H."/>
        </authorList>
    </citation>
    <scope>NUCLEOTIDE SEQUENCE</scope>
    <source>
        <strain evidence="1">S41</strain>
    </source>
</reference>
<dbReference type="AlphaFoldDB" id="A0A8H7N276"/>
<comment type="caution">
    <text evidence="1">The sequence shown here is derived from an EMBL/GenBank/DDBJ whole genome shotgun (WGS) entry which is preliminary data.</text>
</comment>
<evidence type="ECO:0000313" key="1">
    <source>
        <dbReference type="EMBL" id="KAF9745768.1"/>
    </source>
</evidence>
<sequence>MFKLSDDNRVELVGPADNVPDKSAVQNAKLEILLSDKGWFQKTEDYDEIKSWVEGVGKEPAVLATPPSTSEESITTVVTFPSLRDKFKELLKIGIMYSNIASRCQGLYVGLESHAALSGLLHTYPQVSREALAERESIIVADCGGITLDMTAFREFNPRCEGIPASSGSTSVLGGGLWIDRNFEKLVDAKLDELKAQINHPNDRQVRLTKSNLMAQWHRSIKGEPLVAMGGAYSFVLHGMQGSINRTDMERVLVPECQKIADAIFEVAKKERSENGGRPANRVCLTGGLGCSQAVRELVQRILDTKVAANHPALRIERTDTHTLWNAVALGAAHHFDPTIPVDRFSWQPFFGTPESDEMMG</sequence>
<dbReference type="CDD" id="cd10170">
    <property type="entry name" value="ASKHA_NBD_HSP70"/>
    <property type="match status" value="1"/>
</dbReference>
<evidence type="ECO:0000313" key="2">
    <source>
        <dbReference type="Proteomes" id="UP000616885"/>
    </source>
</evidence>
<organism evidence="1 2">
    <name type="scientific">Bionectria ochroleuca</name>
    <name type="common">Gliocladium roseum</name>
    <dbReference type="NCBI Taxonomy" id="29856"/>
    <lineage>
        <taxon>Eukaryota</taxon>
        <taxon>Fungi</taxon>
        <taxon>Dikarya</taxon>
        <taxon>Ascomycota</taxon>
        <taxon>Pezizomycotina</taxon>
        <taxon>Sordariomycetes</taxon>
        <taxon>Hypocreomycetidae</taxon>
        <taxon>Hypocreales</taxon>
        <taxon>Bionectriaceae</taxon>
        <taxon>Clonostachys</taxon>
    </lineage>
</organism>
<name>A0A8H7N276_BIOOC</name>
<gene>
    <name evidence="1" type="ORF">IM811_004069</name>
</gene>
<dbReference type="EMBL" id="JADCTT010000012">
    <property type="protein sequence ID" value="KAF9745768.1"/>
    <property type="molecule type" value="Genomic_DNA"/>
</dbReference>
<evidence type="ECO:0008006" key="3">
    <source>
        <dbReference type="Google" id="ProtNLM"/>
    </source>
</evidence>